<feature type="domain" description="Glycosyltransferase subfamily 4-like N-terminal" evidence="2">
    <location>
        <begin position="15"/>
        <end position="173"/>
    </location>
</feature>
<keyword evidence="3" id="KW-0808">Transferase</keyword>
<organism evidence="3 4">
    <name type="scientific">Persicitalea jodogahamensis</name>
    <dbReference type="NCBI Taxonomy" id="402147"/>
    <lineage>
        <taxon>Bacteria</taxon>
        <taxon>Pseudomonadati</taxon>
        <taxon>Bacteroidota</taxon>
        <taxon>Cytophagia</taxon>
        <taxon>Cytophagales</taxon>
        <taxon>Spirosomataceae</taxon>
        <taxon>Persicitalea</taxon>
    </lineage>
</organism>
<comment type="caution">
    <text evidence="3">The sequence shown here is derived from an EMBL/GenBank/DDBJ whole genome shotgun (WGS) entry which is preliminary data.</text>
</comment>
<dbReference type="GO" id="GO:0016757">
    <property type="term" value="F:glycosyltransferase activity"/>
    <property type="evidence" value="ECO:0007669"/>
    <property type="project" value="InterPro"/>
</dbReference>
<keyword evidence="4" id="KW-1185">Reference proteome</keyword>
<dbReference type="InterPro" id="IPR050194">
    <property type="entry name" value="Glycosyltransferase_grp1"/>
</dbReference>
<feature type="domain" description="Glycosyl transferase family 1" evidence="1">
    <location>
        <begin position="212"/>
        <end position="370"/>
    </location>
</feature>
<dbReference type="PANTHER" id="PTHR45947">
    <property type="entry name" value="SULFOQUINOVOSYL TRANSFERASE SQD2"/>
    <property type="match status" value="1"/>
</dbReference>
<dbReference type="Pfam" id="PF00534">
    <property type="entry name" value="Glycos_transf_1"/>
    <property type="match status" value="1"/>
</dbReference>
<dbReference type="Gene3D" id="3.40.50.2000">
    <property type="entry name" value="Glycogen Phosphorylase B"/>
    <property type="match status" value="2"/>
</dbReference>
<evidence type="ECO:0000259" key="1">
    <source>
        <dbReference type="Pfam" id="PF00534"/>
    </source>
</evidence>
<dbReference type="SUPFAM" id="SSF53756">
    <property type="entry name" value="UDP-Glycosyltransferase/glycogen phosphorylase"/>
    <property type="match status" value="1"/>
</dbReference>
<gene>
    <name evidence="3" type="primary">bme6</name>
    <name evidence="3" type="ORF">GCM10007390_16040</name>
</gene>
<protein>
    <submittedName>
        <fullName evidence="3">Glycosyl transferase</fullName>
    </submittedName>
</protein>
<evidence type="ECO:0000313" key="4">
    <source>
        <dbReference type="Proteomes" id="UP000598271"/>
    </source>
</evidence>
<proteinExistence type="predicted"/>
<dbReference type="Pfam" id="PF13579">
    <property type="entry name" value="Glyco_trans_4_4"/>
    <property type="match status" value="1"/>
</dbReference>
<dbReference type="Proteomes" id="UP000598271">
    <property type="component" value="Unassembled WGS sequence"/>
</dbReference>
<dbReference type="PANTHER" id="PTHR45947:SF3">
    <property type="entry name" value="SULFOQUINOVOSYL TRANSFERASE SQD2"/>
    <property type="match status" value="1"/>
</dbReference>
<dbReference type="AlphaFoldDB" id="A0A8J3D903"/>
<evidence type="ECO:0000313" key="3">
    <source>
        <dbReference type="EMBL" id="GHB62997.1"/>
    </source>
</evidence>
<dbReference type="InterPro" id="IPR001296">
    <property type="entry name" value="Glyco_trans_1"/>
</dbReference>
<name>A0A8J3D903_9BACT</name>
<dbReference type="InterPro" id="IPR028098">
    <property type="entry name" value="Glyco_trans_4-like_N"/>
</dbReference>
<sequence>MKVLRVIPSMNPTIGGPCQGIRNSVPAMEQLGVHNEVVCLDNPTQALSWGDTFPVHALGEGRGPWRYNPALFSWLLTNFKRFDVVIIHGLWVYPSYAVYRSMRKYFQKKDKKTNPLVFVMPHGMLDPWFQRAAGRKLKALRNIIYWKLIEGKVINYADGVLFTCEEELLLAREPFSPYRPKKELNVGYGILPPPEETTNMYSAFRTICPSLKEESYLLFLSRIDVKKGVDVLISSYLSLKEQGYILPKLVIAGPGRETDYGMKMLEMAAEDGNILFPGMLTGDDKWGAFYNCDAFILPSHQENFGIAVVEALACGKPVLISNQVNICREIAKGGGGLVADDNQEGTKKMLIQWLSISTKEKLEMSNNARKVYKENYNVDQAARKMRDILQFELLQ</sequence>
<dbReference type="RefSeq" id="WP_189563788.1">
    <property type="nucleotide sequence ID" value="NZ_BMXF01000001.1"/>
</dbReference>
<reference evidence="3 4" key="1">
    <citation type="journal article" date="2014" name="Int. J. Syst. Evol. Microbiol.">
        <title>Complete genome sequence of Corynebacterium casei LMG S-19264T (=DSM 44701T), isolated from a smear-ripened cheese.</title>
        <authorList>
            <consortium name="US DOE Joint Genome Institute (JGI-PGF)"/>
            <person name="Walter F."/>
            <person name="Albersmeier A."/>
            <person name="Kalinowski J."/>
            <person name="Ruckert C."/>
        </authorList>
    </citation>
    <scope>NUCLEOTIDE SEQUENCE [LARGE SCALE GENOMIC DNA]</scope>
    <source>
        <strain evidence="3 4">KCTC 12866</strain>
    </source>
</reference>
<accession>A0A8J3D903</accession>
<evidence type="ECO:0000259" key="2">
    <source>
        <dbReference type="Pfam" id="PF13579"/>
    </source>
</evidence>
<dbReference type="EMBL" id="BMXF01000001">
    <property type="protein sequence ID" value="GHB62997.1"/>
    <property type="molecule type" value="Genomic_DNA"/>
</dbReference>